<name>D4LAT8_RUMC1</name>
<dbReference type="PATRIC" id="fig|213810.4.peg.413"/>
<dbReference type="InterPro" id="IPR025874">
    <property type="entry name" value="DZR"/>
</dbReference>
<dbReference type="Pfam" id="PF13421">
    <property type="entry name" value="Band_7_1"/>
    <property type="match status" value="1"/>
</dbReference>
<dbReference type="RefSeq" id="WP_015557640.1">
    <property type="nucleotide sequence ID" value="NC_021039.1"/>
</dbReference>
<evidence type="ECO:0000313" key="3">
    <source>
        <dbReference type="EMBL" id="CBL16733.1"/>
    </source>
</evidence>
<evidence type="ECO:0000313" key="4">
    <source>
        <dbReference type="Proteomes" id="UP000007054"/>
    </source>
</evidence>
<reference evidence="3" key="1">
    <citation type="submission" date="2010-03" db="EMBL/GenBank/DDBJ databases">
        <title>The genome sequence of Ruminococcus sp. 18P13.</title>
        <authorList>
            <consortium name="metaHIT consortium -- http://www.metahit.eu/"/>
            <person name="Pajon A."/>
            <person name="Turner K."/>
            <person name="Parkhill J."/>
            <person name="Bernalier A."/>
        </authorList>
    </citation>
    <scope>NUCLEOTIDE SEQUENCE [LARGE SCALE GENOMIC DNA]</scope>
    <source>
        <strain evidence="3">Type strain: 18P13</strain>
    </source>
</reference>
<dbReference type="Proteomes" id="UP000007054">
    <property type="component" value="Chromosome"/>
</dbReference>
<dbReference type="SUPFAM" id="SSF117892">
    <property type="entry name" value="Band 7/SPFH domain"/>
    <property type="match status" value="1"/>
</dbReference>
<reference evidence="3" key="2">
    <citation type="submission" date="2010-03" db="EMBL/GenBank/DDBJ databases">
        <authorList>
            <person name="Pajon A."/>
        </authorList>
    </citation>
    <scope>NUCLEOTIDE SEQUENCE</scope>
    <source>
        <strain evidence="3">Type strain: 18P13</strain>
    </source>
</reference>
<feature type="domain" description="DZANK-type" evidence="1">
    <location>
        <begin position="302"/>
        <end position="353"/>
    </location>
</feature>
<dbReference type="PANTHER" id="PTHR37826">
    <property type="entry name" value="FLOTILLIN BAND_7_5 DOMAIN PROTEIN"/>
    <property type="match status" value="1"/>
</dbReference>
<dbReference type="CDD" id="cd03408">
    <property type="entry name" value="SPFH_like_u1"/>
    <property type="match status" value="1"/>
</dbReference>
<evidence type="ECO:0000259" key="1">
    <source>
        <dbReference type="Pfam" id="PF12773"/>
    </source>
</evidence>
<proteinExistence type="predicted"/>
<dbReference type="PANTHER" id="PTHR37826:SF2">
    <property type="entry name" value="ZINC-RIBBON DOMAIN-CONTAINING PROTEIN"/>
    <property type="match status" value="1"/>
</dbReference>
<keyword evidence="4" id="KW-1185">Reference proteome</keyword>
<dbReference type="AlphaFoldDB" id="D4LAT8"/>
<dbReference type="InterPro" id="IPR036013">
    <property type="entry name" value="Band_7/SPFH_dom_sf"/>
</dbReference>
<dbReference type="OrthoDB" id="9788304at2"/>
<gene>
    <name evidence="3" type="ordered locus">RUM_05070</name>
</gene>
<organism evidence="3 4">
    <name type="scientific">Ruminococcus champanellensis (strain DSM 18848 / JCM 17042 / KCTC 15320 / 18P13)</name>
    <dbReference type="NCBI Taxonomy" id="213810"/>
    <lineage>
        <taxon>Bacteria</taxon>
        <taxon>Bacillati</taxon>
        <taxon>Bacillota</taxon>
        <taxon>Clostridia</taxon>
        <taxon>Eubacteriales</taxon>
        <taxon>Oscillospiraceae</taxon>
        <taxon>Ruminococcus</taxon>
    </lineage>
</organism>
<dbReference type="KEGG" id="rch:RUM_05070"/>
<feature type="domain" description="SPFH" evidence="2">
    <location>
        <begin position="23"/>
        <end position="229"/>
    </location>
</feature>
<dbReference type="InterPro" id="IPR033880">
    <property type="entry name" value="SPFH_YdjI"/>
</dbReference>
<evidence type="ECO:0000259" key="2">
    <source>
        <dbReference type="Pfam" id="PF13421"/>
    </source>
</evidence>
<dbReference type="BioCyc" id="RCHA213810:RUM_RS02455-MONOMER"/>
<accession>D4LAT8</accession>
<dbReference type="HOGENOM" id="CLU_037108_1_0_9"/>
<dbReference type="EMBL" id="FP929052">
    <property type="protein sequence ID" value="CBL16733.1"/>
    <property type="molecule type" value="Genomic_DNA"/>
</dbReference>
<sequence>MAILDVIKFGGLASRDWLVYKHPKDSITLGSQLIVGEGQVAIFVKGGAVCDVFTPGTYTLSTNNLPLLQGIINLPFGGKTPFSAEIYYINTVTKLDLAWGTSDPIQLIDPKYHVRLRIRAFGQVGMKIADYAGFLRELIGSLNASDVVRYTKVLDFYKGILVTKVKSIIADIIIHDQISALEIAAQLDGISQRTQQILTPEFGKFGMQLINFFVKSINFPEEDFETINKILEDKAAFDIMGDSRYATKRSFDVYEGAATNQNGVAGAFAAGGIGLGAGAAIAGNVQPAASVMQAPAPEAAYCPACHAANKQGAKFCNSCGASMTPPEPKPAGKTCPGCGAAVPDGSKFCTECGMSLQPPVCACGATLEPGSKFCNQCGRKVGE</sequence>
<dbReference type="STRING" id="213810.RUM_05070"/>
<dbReference type="GeneID" id="83155329"/>
<protein>
    <submittedName>
        <fullName evidence="3">Putative virion core protein (Lumpy skin disease virus)</fullName>
    </submittedName>
</protein>
<dbReference type="Pfam" id="PF12773">
    <property type="entry name" value="DZR"/>
    <property type="match status" value="1"/>
</dbReference>